<protein>
    <submittedName>
        <fullName evidence="2">Uncharacterized protein</fullName>
    </submittedName>
</protein>
<reference evidence="2 3" key="1">
    <citation type="journal article" date="2018" name="Mol. Biol. Evol.">
        <title>Analysis of the draft genome of the red seaweed Gracilariopsis chorda provides insights into genome size evolution in Rhodophyta.</title>
        <authorList>
            <person name="Lee J."/>
            <person name="Yang E.C."/>
            <person name="Graf L."/>
            <person name="Yang J.H."/>
            <person name="Qiu H."/>
            <person name="Zel Zion U."/>
            <person name="Chan C.X."/>
            <person name="Stephens T.G."/>
            <person name="Weber A.P.M."/>
            <person name="Boo G.H."/>
            <person name="Boo S.M."/>
            <person name="Kim K.M."/>
            <person name="Shin Y."/>
            <person name="Jung M."/>
            <person name="Lee S.J."/>
            <person name="Yim H.S."/>
            <person name="Lee J.H."/>
            <person name="Bhattacharya D."/>
            <person name="Yoon H.S."/>
        </authorList>
    </citation>
    <scope>NUCLEOTIDE SEQUENCE [LARGE SCALE GENOMIC DNA]</scope>
    <source>
        <strain evidence="2 3">SKKU-2015</strain>
        <tissue evidence="2">Whole body</tissue>
    </source>
</reference>
<organism evidence="2 3">
    <name type="scientific">Gracilariopsis chorda</name>
    <dbReference type="NCBI Taxonomy" id="448386"/>
    <lineage>
        <taxon>Eukaryota</taxon>
        <taxon>Rhodophyta</taxon>
        <taxon>Florideophyceae</taxon>
        <taxon>Rhodymeniophycidae</taxon>
        <taxon>Gracilariales</taxon>
        <taxon>Gracilariaceae</taxon>
        <taxon>Gracilariopsis</taxon>
    </lineage>
</organism>
<dbReference type="GO" id="GO:0051539">
    <property type="term" value="F:4 iron, 4 sulfur cluster binding"/>
    <property type="evidence" value="ECO:0007669"/>
    <property type="project" value="UniProtKB-KW"/>
</dbReference>
<dbReference type="STRING" id="448386.A0A2V3IKA4"/>
<evidence type="ECO:0000256" key="1">
    <source>
        <dbReference type="ARBA" id="ARBA00022485"/>
    </source>
</evidence>
<evidence type="ECO:0000313" key="2">
    <source>
        <dbReference type="EMBL" id="PXF42526.1"/>
    </source>
</evidence>
<gene>
    <name evidence="2" type="ORF">BWQ96_07743</name>
</gene>
<dbReference type="InterPro" id="IPR013785">
    <property type="entry name" value="Aldolase_TIM"/>
</dbReference>
<evidence type="ECO:0000313" key="3">
    <source>
        <dbReference type="Proteomes" id="UP000247409"/>
    </source>
</evidence>
<dbReference type="PANTHER" id="PTHR30538">
    <property type="entry name" value="LYSINE 2,3-AMINOMUTASE-RELATED"/>
    <property type="match status" value="1"/>
</dbReference>
<keyword evidence="1" id="KW-0408">Iron</keyword>
<comment type="caution">
    <text evidence="2">The sequence shown here is derived from an EMBL/GenBank/DDBJ whole genome shotgun (WGS) entry which is preliminary data.</text>
</comment>
<dbReference type="Gene3D" id="3.20.20.70">
    <property type="entry name" value="Aldolase class I"/>
    <property type="match status" value="1"/>
</dbReference>
<dbReference type="InterPro" id="IPR003739">
    <property type="entry name" value="Lys_aminomutase/Glu_NH3_mut"/>
</dbReference>
<keyword evidence="3" id="KW-1185">Reference proteome</keyword>
<name>A0A2V3IKA4_9FLOR</name>
<dbReference type="AlphaFoldDB" id="A0A2V3IKA4"/>
<keyword evidence="1" id="KW-0479">Metal-binding</keyword>
<dbReference type="PANTHER" id="PTHR30538:SF0">
    <property type="entry name" value="L-LYSINE 2,3-AMINOMUTASE AQ_1632-RELATED"/>
    <property type="match status" value="1"/>
</dbReference>
<keyword evidence="1" id="KW-0411">Iron-sulfur</keyword>
<keyword evidence="1" id="KW-0004">4Fe-4S</keyword>
<accession>A0A2V3IKA4</accession>
<proteinExistence type="predicted"/>
<dbReference type="OrthoDB" id="5396721at2759"/>
<dbReference type="Proteomes" id="UP000247409">
    <property type="component" value="Unassembled WGS sequence"/>
</dbReference>
<dbReference type="EMBL" id="NBIV01000159">
    <property type="protein sequence ID" value="PXF42526.1"/>
    <property type="molecule type" value="Genomic_DNA"/>
</dbReference>
<sequence length="147" mass="17524">MINWSEVPEYRIFQLNFPQPSILPYKYLEQIMEAKRQGERRQEMRVLADKIRAQVNPHPAKQKEMNVRSRVVEEQGGGRFETGLQHKYRETMLFFPSEWQYCHSYCTHCFRWAQFAGCSDLQFASNETAGELSAAQQERNGFVDHWW</sequence>